<keyword evidence="1" id="KW-0175">Coiled coil</keyword>
<evidence type="ECO:0000313" key="2">
    <source>
        <dbReference type="EMBL" id="KAJ7609142.1"/>
    </source>
</evidence>
<comment type="caution">
    <text evidence="2">The sequence shown here is derived from an EMBL/GenBank/DDBJ whole genome shotgun (WGS) entry which is preliminary data.</text>
</comment>
<organism evidence="2 3">
    <name type="scientific">Roridomyces roridus</name>
    <dbReference type="NCBI Taxonomy" id="1738132"/>
    <lineage>
        <taxon>Eukaryota</taxon>
        <taxon>Fungi</taxon>
        <taxon>Dikarya</taxon>
        <taxon>Basidiomycota</taxon>
        <taxon>Agaricomycotina</taxon>
        <taxon>Agaricomycetes</taxon>
        <taxon>Agaricomycetidae</taxon>
        <taxon>Agaricales</taxon>
        <taxon>Marasmiineae</taxon>
        <taxon>Mycenaceae</taxon>
        <taxon>Roridomyces</taxon>
    </lineage>
</organism>
<evidence type="ECO:0000256" key="1">
    <source>
        <dbReference type="SAM" id="Coils"/>
    </source>
</evidence>
<protein>
    <recommendedName>
        <fullName evidence="4">F-box domain-containing protein</fullName>
    </recommendedName>
</protein>
<evidence type="ECO:0008006" key="4">
    <source>
        <dbReference type="Google" id="ProtNLM"/>
    </source>
</evidence>
<evidence type="ECO:0000313" key="3">
    <source>
        <dbReference type="Proteomes" id="UP001221142"/>
    </source>
</evidence>
<dbReference type="AlphaFoldDB" id="A0AAD7B453"/>
<proteinExistence type="predicted"/>
<accession>A0AAD7B453</accession>
<keyword evidence="3" id="KW-1185">Reference proteome</keyword>
<dbReference type="EMBL" id="JARKIF010000042">
    <property type="protein sequence ID" value="KAJ7609142.1"/>
    <property type="molecule type" value="Genomic_DNA"/>
</dbReference>
<name>A0AAD7B453_9AGAR</name>
<gene>
    <name evidence="2" type="ORF">FB45DRAFT_1067147</name>
</gene>
<reference evidence="2" key="1">
    <citation type="submission" date="2023-03" db="EMBL/GenBank/DDBJ databases">
        <title>Massive genome expansion in bonnet fungi (Mycena s.s.) driven by repeated elements and novel gene families across ecological guilds.</title>
        <authorList>
            <consortium name="Lawrence Berkeley National Laboratory"/>
            <person name="Harder C.B."/>
            <person name="Miyauchi S."/>
            <person name="Viragh M."/>
            <person name="Kuo A."/>
            <person name="Thoen E."/>
            <person name="Andreopoulos B."/>
            <person name="Lu D."/>
            <person name="Skrede I."/>
            <person name="Drula E."/>
            <person name="Henrissat B."/>
            <person name="Morin E."/>
            <person name="Kohler A."/>
            <person name="Barry K."/>
            <person name="LaButti K."/>
            <person name="Morin E."/>
            <person name="Salamov A."/>
            <person name="Lipzen A."/>
            <person name="Mereny Z."/>
            <person name="Hegedus B."/>
            <person name="Baldrian P."/>
            <person name="Stursova M."/>
            <person name="Weitz H."/>
            <person name="Taylor A."/>
            <person name="Grigoriev I.V."/>
            <person name="Nagy L.G."/>
            <person name="Martin F."/>
            <person name="Kauserud H."/>
        </authorList>
    </citation>
    <scope>NUCLEOTIDE SEQUENCE</scope>
    <source>
        <strain evidence="2">9284</strain>
    </source>
</reference>
<dbReference type="Proteomes" id="UP001221142">
    <property type="component" value="Unassembled WGS sequence"/>
</dbReference>
<feature type="coiled-coil region" evidence="1">
    <location>
        <begin position="112"/>
        <end position="139"/>
    </location>
</feature>
<sequence length="593" mass="66439">MERVALAFGPERRQDNCARVGTSRLLHNHSTHTKWHEFKSCASLWPAFVALYMTSRRSSCGTLRDRDNSAILALANPITIAGVRRLVGSNKPPQPAEETYVRALLSRNRASEDRLTEEQSKLEARLKDIESERALLVEQREEHTPIISPLRRMPWELLAEIISWATLGCAGDDAVPWVLARVSHHWRGAALSHHSLWSTFRVEGGRINEMMLEEQIKRTQRIPLKIHFTGSDYADPIPQQRVFFMLANHSARWQELNLALTQALVPCLGSLQGSLPSLKRLRIQSAGSEVETQDRIDSILAAAPDLVDFGMHHTQLLTLPPIPTSQLTSYRVHGPWQIHQHVLQLASKLVEARITLPRLDDDEEQPLPSPASDARYRMDHLQRIHVSDVKILEHLVTPALAEISLYLEGNDAALDCLSAFISRSSCTLRRLCLQGSPQSSITAEILNRYPSITNFALVVDAASAAGFGDSVDLSNSVLHSHFGLLDQWDVDLREAPIVSPQLTDICFATTDPISFVRYRSFLGMLQSRRRGPGQTFLRAATLLTSVQHPPDFETQSALDALQDAGLNLSVRYGAHVDVGWRIKHLTYGTPWVF</sequence>